<organism evidence="3 4">
    <name type="scientific">Chelonia mydas</name>
    <name type="common">Green sea-turtle</name>
    <name type="synonym">Chelonia agassizi</name>
    <dbReference type="NCBI Taxonomy" id="8469"/>
    <lineage>
        <taxon>Eukaryota</taxon>
        <taxon>Metazoa</taxon>
        <taxon>Chordata</taxon>
        <taxon>Craniata</taxon>
        <taxon>Vertebrata</taxon>
        <taxon>Euteleostomi</taxon>
        <taxon>Archelosauria</taxon>
        <taxon>Testudinata</taxon>
        <taxon>Testudines</taxon>
        <taxon>Cryptodira</taxon>
        <taxon>Durocryptodira</taxon>
        <taxon>Americhelydia</taxon>
        <taxon>Chelonioidea</taxon>
        <taxon>Cheloniidae</taxon>
        <taxon>Chelonia</taxon>
    </lineage>
</organism>
<feature type="region of interest" description="Disordered" evidence="2">
    <location>
        <begin position="114"/>
        <end position="135"/>
    </location>
</feature>
<protein>
    <submittedName>
        <fullName evidence="3">Centlein</fullName>
    </submittedName>
</protein>
<dbReference type="eggNOG" id="ENOG502QRVC">
    <property type="taxonomic scope" value="Eukaryota"/>
</dbReference>
<feature type="compositionally biased region" description="Acidic residues" evidence="2">
    <location>
        <begin position="81"/>
        <end position="101"/>
    </location>
</feature>
<evidence type="ECO:0000313" key="4">
    <source>
        <dbReference type="Proteomes" id="UP000031443"/>
    </source>
</evidence>
<evidence type="ECO:0000256" key="2">
    <source>
        <dbReference type="SAM" id="MobiDB-lite"/>
    </source>
</evidence>
<name>M7C0Z7_CHEMY</name>
<dbReference type="AlphaFoldDB" id="M7C0Z7"/>
<evidence type="ECO:0000256" key="1">
    <source>
        <dbReference type="SAM" id="Coils"/>
    </source>
</evidence>
<dbReference type="GO" id="GO:0005813">
    <property type="term" value="C:centrosome"/>
    <property type="evidence" value="ECO:0007669"/>
    <property type="project" value="TreeGrafter"/>
</dbReference>
<dbReference type="PANTHER" id="PTHR18957:SF0">
    <property type="entry name" value="CENTLEIN"/>
    <property type="match status" value="1"/>
</dbReference>
<proteinExistence type="predicted"/>
<reference evidence="4" key="1">
    <citation type="journal article" date="2013" name="Nat. Genet.">
        <title>The draft genomes of soft-shell turtle and green sea turtle yield insights into the development and evolution of the turtle-specific body plan.</title>
        <authorList>
            <person name="Wang Z."/>
            <person name="Pascual-Anaya J."/>
            <person name="Zadissa A."/>
            <person name="Li W."/>
            <person name="Niimura Y."/>
            <person name="Huang Z."/>
            <person name="Li C."/>
            <person name="White S."/>
            <person name="Xiong Z."/>
            <person name="Fang D."/>
            <person name="Wang B."/>
            <person name="Ming Y."/>
            <person name="Chen Y."/>
            <person name="Zheng Y."/>
            <person name="Kuraku S."/>
            <person name="Pignatelli M."/>
            <person name="Herrero J."/>
            <person name="Beal K."/>
            <person name="Nozawa M."/>
            <person name="Li Q."/>
            <person name="Wang J."/>
            <person name="Zhang H."/>
            <person name="Yu L."/>
            <person name="Shigenobu S."/>
            <person name="Wang J."/>
            <person name="Liu J."/>
            <person name="Flicek P."/>
            <person name="Searle S."/>
            <person name="Wang J."/>
            <person name="Kuratani S."/>
            <person name="Yin Y."/>
            <person name="Aken B."/>
            <person name="Zhang G."/>
            <person name="Irie N."/>
        </authorList>
    </citation>
    <scope>NUCLEOTIDE SEQUENCE [LARGE SCALE GENOMIC DNA]</scope>
</reference>
<dbReference type="PANTHER" id="PTHR18957">
    <property type="entry name" value="CENTLEIN"/>
    <property type="match status" value="1"/>
</dbReference>
<feature type="compositionally biased region" description="Polar residues" evidence="2">
    <location>
        <begin position="114"/>
        <end position="125"/>
    </location>
</feature>
<feature type="compositionally biased region" description="Basic and acidic residues" evidence="2">
    <location>
        <begin position="126"/>
        <end position="135"/>
    </location>
</feature>
<dbReference type="Proteomes" id="UP000031443">
    <property type="component" value="Unassembled WGS sequence"/>
</dbReference>
<dbReference type="EMBL" id="KB534242">
    <property type="protein sequence ID" value="EMP34057.1"/>
    <property type="molecule type" value="Genomic_DNA"/>
</dbReference>
<dbReference type="GO" id="GO:0010457">
    <property type="term" value="P:centriole-centriole cohesion"/>
    <property type="evidence" value="ECO:0007669"/>
    <property type="project" value="TreeGrafter"/>
</dbReference>
<dbReference type="GO" id="GO:0005814">
    <property type="term" value="C:centriole"/>
    <property type="evidence" value="ECO:0007669"/>
    <property type="project" value="TreeGrafter"/>
</dbReference>
<feature type="region of interest" description="Disordered" evidence="2">
    <location>
        <begin position="76"/>
        <end position="101"/>
    </location>
</feature>
<feature type="coiled-coil region" evidence="1">
    <location>
        <begin position="219"/>
        <end position="306"/>
    </location>
</feature>
<evidence type="ECO:0000313" key="3">
    <source>
        <dbReference type="EMBL" id="EMP34057.1"/>
    </source>
</evidence>
<dbReference type="STRING" id="8469.M7C0Z7"/>
<gene>
    <name evidence="3" type="ORF">UY3_08803</name>
</gene>
<accession>M7C0Z7</accession>
<keyword evidence="4" id="KW-1185">Reference proteome</keyword>
<sequence length="415" mass="46292">MSISLQFRIANYQVVLAKEGYLNFSKFTDFVDKLPQQDRTHFQALIEIELDAIFGGDPTSTVKSTVDVSVAHVPVESGPSQEEEILDKDVEGEEDSEAEDDLEVKDACSQELFSTPEEASQSQLSELREAQTREEAPEVWSLISEVLKEQHSDAGTTEPKPPKKKIYLLLVASDSDDENEHASVRTALDRYRAEPFISMDTCMFPGMVVERASGQQQEINNLVQRKIAVDEENALLKNEFSNLQQKFKDKSQELKDTKECAQKKEEQNRLVIKNLEEENEGLNTRCTDLLNDLEKLRKQEAQWRIEKSGVDAKIKPFQSQRISQCCHADPLPLLQRLLSLFPPNPKSNVVKMVPDGSRKKGQPGGSTHCTCPKSWLCNSHWPGTAANGGCGGGACRLRPVAAGRGHATASGSYWT</sequence>
<dbReference type="InterPro" id="IPR038810">
    <property type="entry name" value="CNTLN"/>
</dbReference>
<keyword evidence="1" id="KW-0175">Coiled coil</keyword>